<dbReference type="AlphaFoldDB" id="A0A0F8XQL1"/>
<accession>A0A0F8XQL1</accession>
<name>A0A0F8XQL1_9ZZZZ</name>
<comment type="caution">
    <text evidence="1">The sequence shown here is derived from an EMBL/GenBank/DDBJ whole genome shotgun (WGS) entry which is preliminary data.</text>
</comment>
<organism evidence="1">
    <name type="scientific">marine sediment metagenome</name>
    <dbReference type="NCBI Taxonomy" id="412755"/>
    <lineage>
        <taxon>unclassified sequences</taxon>
        <taxon>metagenomes</taxon>
        <taxon>ecological metagenomes</taxon>
    </lineage>
</organism>
<evidence type="ECO:0000313" key="1">
    <source>
        <dbReference type="EMBL" id="KKK71268.1"/>
    </source>
</evidence>
<reference evidence="1" key="1">
    <citation type="journal article" date="2015" name="Nature">
        <title>Complex archaea that bridge the gap between prokaryotes and eukaryotes.</title>
        <authorList>
            <person name="Spang A."/>
            <person name="Saw J.H."/>
            <person name="Jorgensen S.L."/>
            <person name="Zaremba-Niedzwiedzka K."/>
            <person name="Martijn J."/>
            <person name="Lind A.E."/>
            <person name="van Eijk R."/>
            <person name="Schleper C."/>
            <person name="Guy L."/>
            <person name="Ettema T.J."/>
        </authorList>
    </citation>
    <scope>NUCLEOTIDE SEQUENCE</scope>
</reference>
<dbReference type="EMBL" id="LAZR01057814">
    <property type="protein sequence ID" value="KKK71268.1"/>
    <property type="molecule type" value="Genomic_DNA"/>
</dbReference>
<gene>
    <name evidence="1" type="ORF">LCGC14_2915620</name>
</gene>
<proteinExistence type="predicted"/>
<protein>
    <submittedName>
        <fullName evidence="1">Uncharacterized protein</fullName>
    </submittedName>
</protein>
<sequence length="51" mass="6256">MTKESKFYRFYNPCLRHPYSCLDEQKDMCEYCLKIKEAEQKQASEEVDNER</sequence>